<evidence type="ECO:0000313" key="16">
    <source>
        <dbReference type="Proteomes" id="UP001527925"/>
    </source>
</evidence>
<evidence type="ECO:0000259" key="14">
    <source>
        <dbReference type="Pfam" id="PF09398"/>
    </source>
</evidence>
<dbReference type="Gene3D" id="1.20.960.40">
    <property type="match status" value="1"/>
</dbReference>
<evidence type="ECO:0000256" key="13">
    <source>
        <dbReference type="SAM" id="MobiDB-lite"/>
    </source>
</evidence>
<dbReference type="InterPro" id="IPR018993">
    <property type="entry name" value="FOP_dimerisation-dom_N"/>
</dbReference>
<evidence type="ECO:0000256" key="6">
    <source>
        <dbReference type="ARBA" id="ARBA00022794"/>
    </source>
</evidence>
<evidence type="ECO:0000256" key="4">
    <source>
        <dbReference type="ARBA" id="ARBA00022490"/>
    </source>
</evidence>
<keyword evidence="16" id="KW-1185">Reference proteome</keyword>
<gene>
    <name evidence="15" type="ORF">HK105_202088</name>
</gene>
<evidence type="ECO:0000256" key="3">
    <source>
        <dbReference type="ARBA" id="ARBA00005385"/>
    </source>
</evidence>
<protein>
    <recommendedName>
        <fullName evidence="9">Centrosomal protein 43</fullName>
    </recommendedName>
    <alternativeName>
        <fullName evidence="10">FGFR1 oncogene partner</fullName>
    </alternativeName>
</protein>
<feature type="domain" description="FGFR1 oncogene partner (FOP) N-terminal dimerisation" evidence="14">
    <location>
        <begin position="48"/>
        <end position="110"/>
    </location>
</feature>
<accession>A0ABR4NF56</accession>
<keyword evidence="6" id="KW-0970">Cilium biogenesis/degradation</keyword>
<comment type="function">
    <text evidence="11">Required for anchoring microtubules to the centrosomes. Required for ciliation.</text>
</comment>
<reference evidence="15 16" key="1">
    <citation type="submission" date="2023-09" db="EMBL/GenBank/DDBJ databases">
        <title>Pangenome analysis of Batrachochytrium dendrobatidis and related Chytrids.</title>
        <authorList>
            <person name="Yacoub M.N."/>
            <person name="Stajich J.E."/>
            <person name="James T.Y."/>
        </authorList>
    </citation>
    <scope>NUCLEOTIDE SEQUENCE [LARGE SCALE GENOMIC DNA]</scope>
    <source>
        <strain evidence="15 16">JEL0888</strain>
    </source>
</reference>
<dbReference type="PANTHER" id="PTHR15431">
    <property type="entry name" value="FGFR1 ONCOGENE PARTNER/LISH DOMAIN-CONTAINING PROTEIN"/>
    <property type="match status" value="1"/>
</dbReference>
<comment type="similarity">
    <text evidence="3">Belongs to the CEP43 family.</text>
</comment>
<dbReference type="Proteomes" id="UP001527925">
    <property type="component" value="Unassembled WGS sequence"/>
</dbReference>
<evidence type="ECO:0000256" key="12">
    <source>
        <dbReference type="ARBA" id="ARBA00046373"/>
    </source>
</evidence>
<evidence type="ECO:0000256" key="10">
    <source>
        <dbReference type="ARBA" id="ARBA00042293"/>
    </source>
</evidence>
<evidence type="ECO:0000256" key="11">
    <source>
        <dbReference type="ARBA" id="ARBA00046076"/>
    </source>
</evidence>
<keyword evidence="8" id="KW-0966">Cell projection</keyword>
<evidence type="ECO:0000313" key="15">
    <source>
        <dbReference type="EMBL" id="KAL2918161.1"/>
    </source>
</evidence>
<name>A0ABR4NF56_9FUNG</name>
<evidence type="ECO:0000256" key="5">
    <source>
        <dbReference type="ARBA" id="ARBA00022553"/>
    </source>
</evidence>
<comment type="subcellular location">
    <subcellularLocation>
        <location evidence="1">Cytoplasm</location>
        <location evidence="1">Cytoskeleton</location>
        <location evidence="1">Cilium basal body</location>
    </subcellularLocation>
    <subcellularLocation>
        <location evidence="2">Cytoplasm</location>
        <location evidence="2">Cytoskeleton</location>
        <location evidence="2">Microtubule organizing center</location>
        <location evidence="2">Centrosome</location>
    </subcellularLocation>
</comment>
<dbReference type="InterPro" id="IPR006594">
    <property type="entry name" value="LisH"/>
</dbReference>
<comment type="caution">
    <text evidence="15">The sequence shown here is derived from an EMBL/GenBank/DDBJ whole genome shotgun (WGS) entry which is preliminary data.</text>
</comment>
<feature type="region of interest" description="Disordered" evidence="13">
    <location>
        <begin position="151"/>
        <end position="171"/>
    </location>
</feature>
<sequence length="191" mass="21026">MSSFEDLKQALRENLEARGVMARFEAAMRAELFHAIDEDLPPAAKTPKESAVVNELVREYLRYNGYGHTLSVFAAEARLPKDPSDREYLSQELGVHPRLYPPAMPLLYGLAFKHKTLTNPDRVVAEQQAHAAAREAKWSLAEDAITTTGIAGGVSPLPARRSTAPVPPAALEPERDLAVPVWAEPVVHVQK</sequence>
<evidence type="ECO:0000256" key="2">
    <source>
        <dbReference type="ARBA" id="ARBA00004300"/>
    </source>
</evidence>
<evidence type="ECO:0000256" key="7">
    <source>
        <dbReference type="ARBA" id="ARBA00023212"/>
    </source>
</evidence>
<keyword evidence="4" id="KW-0963">Cytoplasm</keyword>
<dbReference type="PANTHER" id="PTHR15431:SF9">
    <property type="entry name" value="CENTROSOMAL PROTEIN 43"/>
    <property type="match status" value="1"/>
</dbReference>
<comment type="subunit">
    <text evidence="12">Homodimer. Part of a ternary complex that contains CEP350, CEP43 and MAPRE1. Interacts directly with CEP350 and MAPRE1. Interacts with CEP19. Interacts (via N-terminus) with CEP350 (via C-terminus).</text>
</comment>
<keyword evidence="5" id="KW-0597">Phosphoprotein</keyword>
<dbReference type="PROSITE" id="PS50896">
    <property type="entry name" value="LISH"/>
    <property type="match status" value="1"/>
</dbReference>
<dbReference type="Pfam" id="PF09398">
    <property type="entry name" value="FOP_dimer"/>
    <property type="match status" value="1"/>
</dbReference>
<organism evidence="15 16">
    <name type="scientific">Polyrhizophydium stewartii</name>
    <dbReference type="NCBI Taxonomy" id="2732419"/>
    <lineage>
        <taxon>Eukaryota</taxon>
        <taxon>Fungi</taxon>
        <taxon>Fungi incertae sedis</taxon>
        <taxon>Chytridiomycota</taxon>
        <taxon>Chytridiomycota incertae sedis</taxon>
        <taxon>Chytridiomycetes</taxon>
        <taxon>Rhizophydiales</taxon>
        <taxon>Rhizophydiales incertae sedis</taxon>
        <taxon>Polyrhizophydium</taxon>
    </lineage>
</organism>
<evidence type="ECO:0000256" key="8">
    <source>
        <dbReference type="ARBA" id="ARBA00023273"/>
    </source>
</evidence>
<keyword evidence="7" id="KW-0206">Cytoskeleton</keyword>
<evidence type="ECO:0000256" key="1">
    <source>
        <dbReference type="ARBA" id="ARBA00004120"/>
    </source>
</evidence>
<evidence type="ECO:0000256" key="9">
    <source>
        <dbReference type="ARBA" id="ARBA00041026"/>
    </source>
</evidence>
<dbReference type="EMBL" id="JADGIZ020000007">
    <property type="protein sequence ID" value="KAL2918161.1"/>
    <property type="molecule type" value="Genomic_DNA"/>
</dbReference>
<proteinExistence type="inferred from homology"/>